<dbReference type="OrthoDB" id="3549872at2759"/>
<gene>
    <name evidence="2" type="ORF">ASIM_LOCUS7403</name>
</gene>
<feature type="region of interest" description="Disordered" evidence="1">
    <location>
        <begin position="1"/>
        <end position="20"/>
    </location>
</feature>
<dbReference type="AlphaFoldDB" id="A0A0M3JJ18"/>
<evidence type="ECO:0000313" key="2">
    <source>
        <dbReference type="EMBL" id="VDK29112.1"/>
    </source>
</evidence>
<dbReference type="EMBL" id="UYRR01017838">
    <property type="protein sequence ID" value="VDK29112.1"/>
    <property type="molecule type" value="Genomic_DNA"/>
</dbReference>
<evidence type="ECO:0000256" key="1">
    <source>
        <dbReference type="SAM" id="MobiDB-lite"/>
    </source>
</evidence>
<sequence length="168" mass="18330">MELTNKQREEQERQLQRMRGEKAQIEKLIENRERTQQNRIKQLENQLAMMREQLDNERRRRRDYVDRSLAGDIGKLGGGFLGLRNSGSAGFGGAGGGMGAGGLGGAGGGIHSAGGILPHFDAAADYLPAGATLVFVSFSHSQPQKSHLTHSQLINSTSTYIHPFQTNN</sequence>
<protein>
    <submittedName>
        <fullName evidence="2 4">Uncharacterized protein</fullName>
    </submittedName>
</protein>
<name>A0A0M3JJ18_ANISI</name>
<reference evidence="4" key="1">
    <citation type="submission" date="2017-02" db="UniProtKB">
        <authorList>
            <consortium name="WormBaseParasite"/>
        </authorList>
    </citation>
    <scope>IDENTIFICATION</scope>
</reference>
<accession>A0A0M3JJ18</accession>
<keyword evidence="3" id="KW-1185">Reference proteome</keyword>
<evidence type="ECO:0000313" key="4">
    <source>
        <dbReference type="WBParaSite" id="ASIM_0000763401-mRNA-1"/>
    </source>
</evidence>
<dbReference type="Proteomes" id="UP000267096">
    <property type="component" value="Unassembled WGS sequence"/>
</dbReference>
<dbReference type="WBParaSite" id="ASIM_0000763401-mRNA-1">
    <property type="protein sequence ID" value="ASIM_0000763401-mRNA-1"/>
    <property type="gene ID" value="ASIM_0000763401"/>
</dbReference>
<evidence type="ECO:0000313" key="3">
    <source>
        <dbReference type="Proteomes" id="UP000267096"/>
    </source>
</evidence>
<reference evidence="2 3" key="2">
    <citation type="submission" date="2018-11" db="EMBL/GenBank/DDBJ databases">
        <authorList>
            <consortium name="Pathogen Informatics"/>
        </authorList>
    </citation>
    <scope>NUCLEOTIDE SEQUENCE [LARGE SCALE GENOMIC DNA]</scope>
</reference>
<proteinExistence type="predicted"/>
<organism evidence="4">
    <name type="scientific">Anisakis simplex</name>
    <name type="common">Herring worm</name>
    <dbReference type="NCBI Taxonomy" id="6269"/>
    <lineage>
        <taxon>Eukaryota</taxon>
        <taxon>Metazoa</taxon>
        <taxon>Ecdysozoa</taxon>
        <taxon>Nematoda</taxon>
        <taxon>Chromadorea</taxon>
        <taxon>Rhabditida</taxon>
        <taxon>Spirurina</taxon>
        <taxon>Ascaridomorpha</taxon>
        <taxon>Ascaridoidea</taxon>
        <taxon>Anisakidae</taxon>
        <taxon>Anisakis</taxon>
        <taxon>Anisakis simplex complex</taxon>
    </lineage>
</organism>